<dbReference type="GO" id="GO:0016432">
    <property type="term" value="F:tRNA-uridine aminocarboxypropyltransferase activity"/>
    <property type="evidence" value="ECO:0007669"/>
    <property type="project" value="UniProtKB-EC"/>
</dbReference>
<feature type="region of interest" description="Disordered" evidence="12">
    <location>
        <begin position="295"/>
        <end position="348"/>
    </location>
</feature>
<evidence type="ECO:0000256" key="12">
    <source>
        <dbReference type="SAM" id="MobiDB-lite"/>
    </source>
</evidence>
<keyword evidence="15" id="KW-1185">Reference proteome</keyword>
<comment type="similarity">
    <text evidence="8">Belongs to the TDD superfamily. DTWD1 family.</text>
</comment>
<accession>A0A0L0SNC4</accession>
<evidence type="ECO:0000256" key="11">
    <source>
        <dbReference type="ARBA" id="ARBA00048718"/>
    </source>
</evidence>
<evidence type="ECO:0000256" key="6">
    <source>
        <dbReference type="ARBA" id="ARBA00023242"/>
    </source>
</evidence>
<comment type="subcellular location">
    <subcellularLocation>
        <location evidence="1">Nucleus</location>
    </subcellularLocation>
</comment>
<dbReference type="Proteomes" id="UP000054350">
    <property type="component" value="Unassembled WGS sequence"/>
</dbReference>
<evidence type="ECO:0000256" key="4">
    <source>
        <dbReference type="ARBA" id="ARBA00022691"/>
    </source>
</evidence>
<keyword evidence="5" id="KW-0819">tRNA processing</keyword>
<keyword evidence="6" id="KW-0539">Nucleus</keyword>
<dbReference type="VEuPathDB" id="FungiDB:AMAG_08946"/>
<dbReference type="OrthoDB" id="660555at2759"/>
<dbReference type="Pfam" id="PF03942">
    <property type="entry name" value="DTW"/>
    <property type="match status" value="1"/>
</dbReference>
<dbReference type="EC" id="2.5.1.25" evidence="2"/>
<evidence type="ECO:0000313" key="14">
    <source>
        <dbReference type="EMBL" id="KNE63884.1"/>
    </source>
</evidence>
<dbReference type="InterPro" id="IPR005636">
    <property type="entry name" value="DTW"/>
</dbReference>
<dbReference type="GO" id="GO:0008033">
    <property type="term" value="P:tRNA processing"/>
    <property type="evidence" value="ECO:0007669"/>
    <property type="project" value="UniProtKB-KW"/>
</dbReference>
<sequence>MPAPPSPRRSAEATATPPIDQSAPARPSAIATTPLSAKTQPPARGPTPPSNDDSPVPLTMHLPHPDLVVADVTPLQTAPRTPCPKCDVRVRYYCSTCLVPSGPAVPPRMPRLPFTLDVWKHKYELKGKSTALHGRVLAPEDVRVWDYPSETDTFDEDPGKVLVLYPSPQAQPIGEIDPTSFTHVVVIDGTWYQAHQMVRDAPFLRRPGVRHVSFANPPKTSFWRFQQKSEQHLATIEAMWWLLREYQLAHAPAELTTYDNMLWYYTFQYQRILGSYEADQQRKLNTRLKGAFRSDLDAARGRARSPTPGGQESGDGKGDSDVKRARLDDDSAAQPAVDVHNAVAHPRS</sequence>
<keyword evidence="4" id="KW-0949">S-adenosyl-L-methionine</keyword>
<evidence type="ECO:0000313" key="15">
    <source>
        <dbReference type="Proteomes" id="UP000054350"/>
    </source>
</evidence>
<protein>
    <recommendedName>
        <fullName evidence="9">tRNA-uridine aminocarboxypropyltransferase 1</fullName>
        <ecNumber evidence="2">2.5.1.25</ecNumber>
    </recommendedName>
    <alternativeName>
        <fullName evidence="10">DTW domain-containing protein 1</fullName>
    </alternativeName>
</protein>
<organism evidence="14 15">
    <name type="scientific">Allomyces macrogynus (strain ATCC 38327)</name>
    <name type="common">Allomyces javanicus var. macrogynus</name>
    <dbReference type="NCBI Taxonomy" id="578462"/>
    <lineage>
        <taxon>Eukaryota</taxon>
        <taxon>Fungi</taxon>
        <taxon>Fungi incertae sedis</taxon>
        <taxon>Blastocladiomycota</taxon>
        <taxon>Blastocladiomycetes</taxon>
        <taxon>Blastocladiales</taxon>
        <taxon>Blastocladiaceae</taxon>
        <taxon>Allomyces</taxon>
    </lineage>
</organism>
<evidence type="ECO:0000256" key="8">
    <source>
        <dbReference type="ARBA" id="ARBA00038290"/>
    </source>
</evidence>
<dbReference type="eggNOG" id="KOG3795">
    <property type="taxonomic scope" value="Eukaryota"/>
</dbReference>
<dbReference type="STRING" id="578462.A0A0L0SNC4"/>
<comment type="function">
    <text evidence="7">Catalyzes the formation of 3-(3-amino-3-carboxypropyl)uridine (acp3U) at position 20 in the D-loop of several cytoplasmic tRNAs (acp3U(20)).</text>
</comment>
<reference evidence="15" key="2">
    <citation type="submission" date="2009-11" db="EMBL/GenBank/DDBJ databases">
        <title>The Genome Sequence of Allomyces macrogynus strain ATCC 38327.</title>
        <authorList>
            <consortium name="The Broad Institute Genome Sequencing Platform"/>
            <person name="Russ C."/>
            <person name="Cuomo C."/>
            <person name="Shea T."/>
            <person name="Young S.K."/>
            <person name="Zeng Q."/>
            <person name="Koehrsen M."/>
            <person name="Haas B."/>
            <person name="Borodovsky M."/>
            <person name="Guigo R."/>
            <person name="Alvarado L."/>
            <person name="Berlin A."/>
            <person name="Borenstein D."/>
            <person name="Chen Z."/>
            <person name="Engels R."/>
            <person name="Freedman E."/>
            <person name="Gellesch M."/>
            <person name="Goldberg J."/>
            <person name="Griggs A."/>
            <person name="Gujja S."/>
            <person name="Heiman D."/>
            <person name="Hepburn T."/>
            <person name="Howarth C."/>
            <person name="Jen D."/>
            <person name="Larson L."/>
            <person name="Lewis B."/>
            <person name="Mehta T."/>
            <person name="Park D."/>
            <person name="Pearson M."/>
            <person name="Roberts A."/>
            <person name="Saif S."/>
            <person name="Shenoy N."/>
            <person name="Sisk P."/>
            <person name="Stolte C."/>
            <person name="Sykes S."/>
            <person name="Walk T."/>
            <person name="White J."/>
            <person name="Yandava C."/>
            <person name="Burger G."/>
            <person name="Gray M.W."/>
            <person name="Holland P.W.H."/>
            <person name="King N."/>
            <person name="Lang F.B.F."/>
            <person name="Roger A.J."/>
            <person name="Ruiz-Trillo I."/>
            <person name="Lander E."/>
            <person name="Nusbaum C."/>
        </authorList>
    </citation>
    <scope>NUCLEOTIDE SEQUENCE [LARGE SCALE GENOMIC DNA]</scope>
    <source>
        <strain evidence="15">ATCC 38327</strain>
    </source>
</reference>
<gene>
    <name evidence="14" type="ORF">AMAG_08946</name>
</gene>
<feature type="domain" description="DTW" evidence="13">
    <location>
        <begin position="90"/>
        <end position="277"/>
    </location>
</feature>
<dbReference type="AlphaFoldDB" id="A0A0L0SNC4"/>
<evidence type="ECO:0000256" key="2">
    <source>
        <dbReference type="ARBA" id="ARBA00012386"/>
    </source>
</evidence>
<feature type="compositionally biased region" description="Basic and acidic residues" evidence="12">
    <location>
        <begin position="314"/>
        <end position="329"/>
    </location>
</feature>
<feature type="compositionally biased region" description="Polar residues" evidence="12">
    <location>
        <begin position="30"/>
        <end position="39"/>
    </location>
</feature>
<dbReference type="EMBL" id="GG745343">
    <property type="protein sequence ID" value="KNE63884.1"/>
    <property type="molecule type" value="Genomic_DNA"/>
</dbReference>
<proteinExistence type="inferred from homology"/>
<dbReference type="PANTHER" id="PTHR15627">
    <property type="entry name" value="NATURAL KILLER CELL-SPECIFIC ANTIGEN KLIP1"/>
    <property type="match status" value="1"/>
</dbReference>
<dbReference type="InterPro" id="IPR051521">
    <property type="entry name" value="tRNA_Mod/Golgi_Maint"/>
</dbReference>
<feature type="region of interest" description="Disordered" evidence="12">
    <location>
        <begin position="1"/>
        <end position="61"/>
    </location>
</feature>
<evidence type="ECO:0000256" key="3">
    <source>
        <dbReference type="ARBA" id="ARBA00022679"/>
    </source>
</evidence>
<comment type="catalytic activity">
    <reaction evidence="11">
        <text>a uridine in tRNA + S-adenosyl-L-methionine = a 3-[(3S)-3-amino-3-carboxypropyl]uridine in tRNA + S-methyl-5'-thioadenosine + H(+)</text>
        <dbReference type="Rhea" id="RHEA:62432"/>
        <dbReference type="Rhea" id="RHEA-COMP:13339"/>
        <dbReference type="Rhea" id="RHEA-COMP:16092"/>
        <dbReference type="ChEBI" id="CHEBI:15378"/>
        <dbReference type="ChEBI" id="CHEBI:17509"/>
        <dbReference type="ChEBI" id="CHEBI:59789"/>
        <dbReference type="ChEBI" id="CHEBI:65315"/>
        <dbReference type="ChEBI" id="CHEBI:82930"/>
        <dbReference type="EC" id="2.5.1.25"/>
    </reaction>
</comment>
<name>A0A0L0SNC4_ALLM3</name>
<keyword evidence="3" id="KW-0808">Transferase</keyword>
<dbReference type="SMART" id="SM01144">
    <property type="entry name" value="DTW"/>
    <property type="match status" value="1"/>
</dbReference>
<reference evidence="14 15" key="1">
    <citation type="submission" date="2009-11" db="EMBL/GenBank/DDBJ databases">
        <title>Annotation of Allomyces macrogynus ATCC 38327.</title>
        <authorList>
            <consortium name="The Broad Institute Genome Sequencing Platform"/>
            <person name="Russ C."/>
            <person name="Cuomo C."/>
            <person name="Burger G."/>
            <person name="Gray M.W."/>
            <person name="Holland P.W.H."/>
            <person name="King N."/>
            <person name="Lang F.B.F."/>
            <person name="Roger A.J."/>
            <person name="Ruiz-Trillo I."/>
            <person name="Young S.K."/>
            <person name="Zeng Q."/>
            <person name="Gargeya S."/>
            <person name="Fitzgerald M."/>
            <person name="Haas B."/>
            <person name="Abouelleil A."/>
            <person name="Alvarado L."/>
            <person name="Arachchi H.M."/>
            <person name="Berlin A."/>
            <person name="Chapman S.B."/>
            <person name="Gearin G."/>
            <person name="Goldberg J."/>
            <person name="Griggs A."/>
            <person name="Gujja S."/>
            <person name="Hansen M."/>
            <person name="Heiman D."/>
            <person name="Howarth C."/>
            <person name="Larimer J."/>
            <person name="Lui A."/>
            <person name="MacDonald P.J.P."/>
            <person name="McCowen C."/>
            <person name="Montmayeur A."/>
            <person name="Murphy C."/>
            <person name="Neiman D."/>
            <person name="Pearson M."/>
            <person name="Priest M."/>
            <person name="Roberts A."/>
            <person name="Saif S."/>
            <person name="Shea T."/>
            <person name="Sisk P."/>
            <person name="Stolte C."/>
            <person name="Sykes S."/>
            <person name="Wortman J."/>
            <person name="Nusbaum C."/>
            <person name="Birren B."/>
        </authorList>
    </citation>
    <scope>NUCLEOTIDE SEQUENCE [LARGE SCALE GENOMIC DNA]</scope>
    <source>
        <strain evidence="14 15">ATCC 38327</strain>
    </source>
</reference>
<evidence type="ECO:0000259" key="13">
    <source>
        <dbReference type="SMART" id="SM01144"/>
    </source>
</evidence>
<dbReference type="PANTHER" id="PTHR15627:SF8">
    <property type="entry name" value="TRNA-URIDINE AMINOCARBOXYPROPYLTRANSFERASE 1"/>
    <property type="match status" value="1"/>
</dbReference>
<evidence type="ECO:0000256" key="5">
    <source>
        <dbReference type="ARBA" id="ARBA00022694"/>
    </source>
</evidence>
<evidence type="ECO:0000256" key="9">
    <source>
        <dbReference type="ARBA" id="ARBA00039242"/>
    </source>
</evidence>
<evidence type="ECO:0000256" key="1">
    <source>
        <dbReference type="ARBA" id="ARBA00004123"/>
    </source>
</evidence>
<dbReference type="GO" id="GO:0005634">
    <property type="term" value="C:nucleus"/>
    <property type="evidence" value="ECO:0007669"/>
    <property type="project" value="UniProtKB-SubCell"/>
</dbReference>
<evidence type="ECO:0000256" key="7">
    <source>
        <dbReference type="ARBA" id="ARBA00037050"/>
    </source>
</evidence>
<evidence type="ECO:0000256" key="10">
    <source>
        <dbReference type="ARBA" id="ARBA00042508"/>
    </source>
</evidence>